<feature type="transmembrane region" description="Helical" evidence="2">
    <location>
        <begin position="42"/>
        <end position="60"/>
    </location>
</feature>
<feature type="region of interest" description="Disordered" evidence="1">
    <location>
        <begin position="81"/>
        <end position="108"/>
    </location>
</feature>
<reference evidence="3" key="1">
    <citation type="submission" date="2020-08" db="EMBL/GenBank/DDBJ databases">
        <title>Plant Genome Project.</title>
        <authorList>
            <person name="Zhang R.-G."/>
        </authorList>
    </citation>
    <scope>NUCLEOTIDE SEQUENCE</scope>
    <source>
        <strain evidence="3">WSP0</strain>
        <tissue evidence="3">Leaf</tissue>
    </source>
</reference>
<evidence type="ECO:0000313" key="4">
    <source>
        <dbReference type="Proteomes" id="UP000823749"/>
    </source>
</evidence>
<dbReference type="AlphaFoldDB" id="A0AAV6HM31"/>
<sequence>MIIQSHGLLAITSIIRIGSMNVVARMPEQVIDHSIMKTKTTTFFLVLFVTLLLALGPLQADAEKANYRRLLSDGWNYDAGASSGDSSHHHTTGTEPTDTRVHATKRAANGRPWVSATKRIANGRPWVSAEKGIAKGHPFP</sequence>
<protein>
    <submittedName>
        <fullName evidence="3">Uncharacterized protein</fullName>
    </submittedName>
</protein>
<gene>
    <name evidence="3" type="ORF">RHGRI_038496</name>
</gene>
<evidence type="ECO:0000313" key="3">
    <source>
        <dbReference type="EMBL" id="KAG5513111.1"/>
    </source>
</evidence>
<evidence type="ECO:0000256" key="2">
    <source>
        <dbReference type="SAM" id="Phobius"/>
    </source>
</evidence>
<dbReference type="Proteomes" id="UP000823749">
    <property type="component" value="Unassembled WGS sequence"/>
</dbReference>
<keyword evidence="4" id="KW-1185">Reference proteome</keyword>
<keyword evidence="2" id="KW-1133">Transmembrane helix</keyword>
<keyword evidence="2" id="KW-0472">Membrane</keyword>
<comment type="caution">
    <text evidence="3">The sequence shown here is derived from an EMBL/GenBank/DDBJ whole genome shotgun (WGS) entry which is preliminary data.</text>
</comment>
<name>A0AAV6HM31_9ERIC</name>
<dbReference type="EMBL" id="JACTNZ010000015">
    <property type="protein sequence ID" value="KAG5513111.1"/>
    <property type="molecule type" value="Genomic_DNA"/>
</dbReference>
<accession>A0AAV6HM31</accession>
<proteinExistence type="predicted"/>
<keyword evidence="2" id="KW-0812">Transmembrane</keyword>
<evidence type="ECO:0000256" key="1">
    <source>
        <dbReference type="SAM" id="MobiDB-lite"/>
    </source>
</evidence>
<organism evidence="3 4">
    <name type="scientific">Rhododendron griersonianum</name>
    <dbReference type="NCBI Taxonomy" id="479676"/>
    <lineage>
        <taxon>Eukaryota</taxon>
        <taxon>Viridiplantae</taxon>
        <taxon>Streptophyta</taxon>
        <taxon>Embryophyta</taxon>
        <taxon>Tracheophyta</taxon>
        <taxon>Spermatophyta</taxon>
        <taxon>Magnoliopsida</taxon>
        <taxon>eudicotyledons</taxon>
        <taxon>Gunneridae</taxon>
        <taxon>Pentapetalae</taxon>
        <taxon>asterids</taxon>
        <taxon>Ericales</taxon>
        <taxon>Ericaceae</taxon>
        <taxon>Ericoideae</taxon>
        <taxon>Rhodoreae</taxon>
        <taxon>Rhododendron</taxon>
    </lineage>
</organism>